<dbReference type="Gramene" id="TKW41894">
    <property type="protein sequence ID" value="TKW41894"/>
    <property type="gene ID" value="SEVIR_1G347900v2"/>
</dbReference>
<sequence length="82" mass="9570">MEWLGHDEGDSAGRDRSLSNSWLLPIVVRKKIIVVRKKGFCLSPSIPLWCNRSLQQFVALHCQKSWQIKSMKWPFLVVTFEL</sequence>
<reference evidence="1" key="1">
    <citation type="submission" date="2019-03" db="EMBL/GenBank/DDBJ databases">
        <title>WGS assembly of Setaria viridis.</title>
        <authorList>
            <person name="Huang P."/>
            <person name="Jenkins J."/>
            <person name="Grimwood J."/>
            <person name="Barry K."/>
            <person name="Healey A."/>
            <person name="Mamidi S."/>
            <person name="Sreedasyam A."/>
            <person name="Shu S."/>
            <person name="Feldman M."/>
            <person name="Wu J."/>
            <person name="Yu Y."/>
            <person name="Chen C."/>
            <person name="Johnson J."/>
            <person name="Rokhsar D."/>
            <person name="Baxter I."/>
            <person name="Schmutz J."/>
            <person name="Brutnell T."/>
            <person name="Kellogg E."/>
        </authorList>
    </citation>
    <scope>NUCLEOTIDE SEQUENCE [LARGE SCALE GENOMIC DNA]</scope>
</reference>
<evidence type="ECO:0000313" key="1">
    <source>
        <dbReference type="EMBL" id="TKW41894.1"/>
    </source>
</evidence>
<accession>A0A4U6WIA8</accession>
<dbReference type="AlphaFoldDB" id="A0A4U6WIA8"/>
<organism evidence="1 2">
    <name type="scientific">Setaria viridis</name>
    <name type="common">Green bristlegrass</name>
    <name type="synonym">Setaria italica subsp. viridis</name>
    <dbReference type="NCBI Taxonomy" id="4556"/>
    <lineage>
        <taxon>Eukaryota</taxon>
        <taxon>Viridiplantae</taxon>
        <taxon>Streptophyta</taxon>
        <taxon>Embryophyta</taxon>
        <taxon>Tracheophyta</taxon>
        <taxon>Spermatophyta</taxon>
        <taxon>Magnoliopsida</taxon>
        <taxon>Liliopsida</taxon>
        <taxon>Poales</taxon>
        <taxon>Poaceae</taxon>
        <taxon>PACMAD clade</taxon>
        <taxon>Panicoideae</taxon>
        <taxon>Panicodae</taxon>
        <taxon>Paniceae</taxon>
        <taxon>Cenchrinae</taxon>
        <taxon>Setaria</taxon>
    </lineage>
</organism>
<evidence type="ECO:0000313" key="2">
    <source>
        <dbReference type="Proteomes" id="UP000298652"/>
    </source>
</evidence>
<protein>
    <submittedName>
        <fullName evidence="1">Uncharacterized protein</fullName>
    </submittedName>
</protein>
<keyword evidence="2" id="KW-1185">Reference proteome</keyword>
<dbReference type="Proteomes" id="UP000298652">
    <property type="component" value="Chromosome 1"/>
</dbReference>
<dbReference type="EMBL" id="CM016552">
    <property type="protein sequence ID" value="TKW41894.1"/>
    <property type="molecule type" value="Genomic_DNA"/>
</dbReference>
<proteinExistence type="predicted"/>
<name>A0A4U6WIA8_SETVI</name>
<gene>
    <name evidence="1" type="ORF">SEVIR_1G347900v2</name>
</gene>